<evidence type="ECO:0000313" key="15">
    <source>
        <dbReference type="Ensembl" id="ENSOKIP00005047874.1"/>
    </source>
</evidence>
<dbReference type="AlphaFoldDB" id="A0A8C7GSM0"/>
<feature type="binding site" description="axial binding residue" evidence="12">
    <location>
        <position position="433"/>
    </location>
    <ligand>
        <name>heme</name>
        <dbReference type="ChEBI" id="CHEBI:30413"/>
    </ligand>
    <ligandPart>
        <name>Fe</name>
        <dbReference type="ChEBI" id="CHEBI:18248"/>
    </ligandPart>
</feature>
<comment type="subcellular location">
    <subcellularLocation>
        <location evidence="14">Endoplasmic reticulum membrane</location>
        <topology evidence="14">Peripheral membrane protein</topology>
    </subcellularLocation>
    <subcellularLocation>
        <location evidence="14">Microsome membrane</location>
        <topology evidence="14">Peripheral membrane protein</topology>
    </subcellularLocation>
</comment>
<evidence type="ECO:0000256" key="12">
    <source>
        <dbReference type="PIRSR" id="PIRSR602401-1"/>
    </source>
</evidence>
<dbReference type="GO" id="GO:0005506">
    <property type="term" value="F:iron ion binding"/>
    <property type="evidence" value="ECO:0007669"/>
    <property type="project" value="UniProtKB-UniRule"/>
</dbReference>
<evidence type="ECO:0000313" key="16">
    <source>
        <dbReference type="Proteomes" id="UP000694557"/>
    </source>
</evidence>
<dbReference type="PROSITE" id="PS00086">
    <property type="entry name" value="CYTOCHROME_P450"/>
    <property type="match status" value="1"/>
</dbReference>
<dbReference type="InterPro" id="IPR017972">
    <property type="entry name" value="Cyt_P450_CS"/>
</dbReference>
<keyword evidence="4 12" id="KW-0479">Metal-binding</keyword>
<evidence type="ECO:0000256" key="13">
    <source>
        <dbReference type="RuleBase" id="RU000461"/>
    </source>
</evidence>
<comment type="catalytic activity">
    <reaction evidence="11">
        <text>an organic molecule + reduced [NADPH--hemoprotein reductase] + O2 = an alcohol + oxidized [NADPH--hemoprotein reductase] + H2O + H(+)</text>
        <dbReference type="Rhea" id="RHEA:17149"/>
        <dbReference type="Rhea" id="RHEA-COMP:11964"/>
        <dbReference type="Rhea" id="RHEA-COMP:11965"/>
        <dbReference type="ChEBI" id="CHEBI:15377"/>
        <dbReference type="ChEBI" id="CHEBI:15378"/>
        <dbReference type="ChEBI" id="CHEBI:15379"/>
        <dbReference type="ChEBI" id="CHEBI:30879"/>
        <dbReference type="ChEBI" id="CHEBI:57618"/>
        <dbReference type="ChEBI" id="CHEBI:58210"/>
        <dbReference type="ChEBI" id="CHEBI:142491"/>
        <dbReference type="EC" id="1.14.14.1"/>
    </reaction>
</comment>
<evidence type="ECO:0000256" key="7">
    <source>
        <dbReference type="ARBA" id="ARBA00023002"/>
    </source>
</evidence>
<accession>A0A8C7GSM0</accession>
<dbReference type="EC" id="1.14.14.1" evidence="14"/>
<reference evidence="15" key="1">
    <citation type="submission" date="2025-08" db="UniProtKB">
        <authorList>
            <consortium name="Ensembl"/>
        </authorList>
    </citation>
    <scope>IDENTIFICATION</scope>
</reference>
<evidence type="ECO:0000256" key="8">
    <source>
        <dbReference type="ARBA" id="ARBA00023004"/>
    </source>
</evidence>
<dbReference type="InterPro" id="IPR008066">
    <property type="entry name" value="Cyt_P450_E_grp-I_CYP1"/>
</dbReference>
<evidence type="ECO:0000256" key="10">
    <source>
        <dbReference type="ARBA" id="ARBA00023136"/>
    </source>
</evidence>
<comment type="function">
    <text evidence="14">Cytochromes P450 are a group of heme-thiolate monooxygenases. They oxidize a variety of structurally unrelated compounds, including steroids, fatty acids, and xenobiotics.</text>
</comment>
<evidence type="ECO:0000256" key="9">
    <source>
        <dbReference type="ARBA" id="ARBA00023033"/>
    </source>
</evidence>
<keyword evidence="5 14" id="KW-0256">Endoplasmic reticulum</keyword>
<dbReference type="FunFam" id="1.10.630.10:FF:000002">
    <property type="entry name" value="Cytochrome P450 1A1"/>
    <property type="match status" value="1"/>
</dbReference>
<evidence type="ECO:0000256" key="14">
    <source>
        <dbReference type="RuleBase" id="RU368045"/>
    </source>
</evidence>
<evidence type="ECO:0000256" key="3">
    <source>
        <dbReference type="ARBA" id="ARBA00022617"/>
    </source>
</evidence>
<dbReference type="PANTHER" id="PTHR24289:SF21">
    <property type="entry name" value="CYTOCHROME P450 1A"/>
    <property type="match status" value="1"/>
</dbReference>
<dbReference type="Ensembl" id="ENSOKIT00005050484.1">
    <property type="protein sequence ID" value="ENSOKIP00005047874.1"/>
    <property type="gene ID" value="ENSOKIG00005020076.1"/>
</dbReference>
<organism evidence="15 16">
    <name type="scientific">Oncorhynchus kisutch</name>
    <name type="common">Coho salmon</name>
    <name type="synonym">Salmo kisutch</name>
    <dbReference type="NCBI Taxonomy" id="8019"/>
    <lineage>
        <taxon>Eukaryota</taxon>
        <taxon>Metazoa</taxon>
        <taxon>Chordata</taxon>
        <taxon>Craniata</taxon>
        <taxon>Vertebrata</taxon>
        <taxon>Euteleostomi</taxon>
        <taxon>Actinopterygii</taxon>
        <taxon>Neopterygii</taxon>
        <taxon>Teleostei</taxon>
        <taxon>Protacanthopterygii</taxon>
        <taxon>Salmoniformes</taxon>
        <taxon>Salmonidae</taxon>
        <taxon>Salmoninae</taxon>
        <taxon>Oncorhynchus</taxon>
    </lineage>
</organism>
<keyword evidence="16" id="KW-1185">Reference proteome</keyword>
<dbReference type="PRINTS" id="PR00463">
    <property type="entry name" value="EP450I"/>
</dbReference>
<keyword evidence="10" id="KW-0472">Membrane</keyword>
<protein>
    <recommendedName>
        <fullName evidence="14">Cytochrome P450 1A</fullName>
        <ecNumber evidence="14">1.14.14.1</ecNumber>
    </recommendedName>
</protein>
<sequence>MVLMILPIIGSVSVSEGLVAIVTLCLVYMLMKYKHTEIPEGLKRLPGPKPLPIIGNVLEVYNNPHLSLTAMSERYGSVFQIQIGMRPVVVLSGNETVRQALIKQGEDFAGRPDLYSFKFINDGKSLAFSTDKAGVWRARRKLAMSALRSFATLEGSTPEYSCALEEHVCKEGEYLVKQLTSVMDVSGSFDPFRHIVVSVANVICGMCFGRRYSHDDQELLGLVNMSDEFGQVVGSGNPADFIPILRYLPNRTMKRFMDINDRFNTFVQKIVSEHYESYDKDNIRDITDSLIDHCEDRKLDENANIQVSDEKIVGIVNDLFGAGFDTISTALSWAVVYLVAYPEIQERLHQELKEKVGMIRTPLALASDTSLNGYFIPKDTCVFINQWQVNHDPELWKEPSLFNPDRFLSADGTELNKLEGEKVLVFGMGKRRCIGEAIGRNEVYLFLAILLQRLRFQEKPGHPLDMTPEYGLTMKHKRCQLKASLRPWGQEE</sequence>
<evidence type="ECO:0000256" key="4">
    <source>
        <dbReference type="ARBA" id="ARBA00022723"/>
    </source>
</evidence>
<dbReference type="PRINTS" id="PR00385">
    <property type="entry name" value="P450"/>
</dbReference>
<evidence type="ECO:0000256" key="2">
    <source>
        <dbReference type="ARBA" id="ARBA00010617"/>
    </source>
</evidence>
<name>A0A8C7GSM0_ONCKI</name>
<dbReference type="GO" id="GO:0020037">
    <property type="term" value="F:heme binding"/>
    <property type="evidence" value="ECO:0007669"/>
    <property type="project" value="UniProtKB-UniRule"/>
</dbReference>
<dbReference type="GeneTree" id="ENSGT00950000183037"/>
<reference evidence="15" key="2">
    <citation type="submission" date="2025-09" db="UniProtKB">
        <authorList>
            <consortium name="Ensembl"/>
        </authorList>
    </citation>
    <scope>IDENTIFICATION</scope>
</reference>
<keyword evidence="6 14" id="KW-0492">Microsome</keyword>
<dbReference type="PRINTS" id="PR01683">
    <property type="entry name" value="EP450ICYP1A"/>
</dbReference>
<keyword evidence="3 12" id="KW-0349">Heme</keyword>
<dbReference type="Proteomes" id="UP000694557">
    <property type="component" value="Unassembled WGS sequence"/>
</dbReference>
<proteinExistence type="inferred from homology"/>
<dbReference type="GO" id="GO:0005789">
    <property type="term" value="C:endoplasmic reticulum membrane"/>
    <property type="evidence" value="ECO:0007669"/>
    <property type="project" value="UniProtKB-SubCell"/>
</dbReference>
<keyword evidence="8 12" id="KW-0408">Iron</keyword>
<dbReference type="PANTHER" id="PTHR24289">
    <property type="entry name" value="STEROID 17-ALPHA-HYDROXYLASE/17,20 LYASE"/>
    <property type="match status" value="1"/>
</dbReference>
<dbReference type="Pfam" id="PF00067">
    <property type="entry name" value="p450"/>
    <property type="match status" value="2"/>
</dbReference>
<evidence type="ECO:0000256" key="6">
    <source>
        <dbReference type="ARBA" id="ARBA00022848"/>
    </source>
</evidence>
<dbReference type="GO" id="GO:0042448">
    <property type="term" value="P:progesterone metabolic process"/>
    <property type="evidence" value="ECO:0007669"/>
    <property type="project" value="TreeGrafter"/>
</dbReference>
<dbReference type="GO" id="GO:0004508">
    <property type="term" value="F:steroid 17-alpha-monooxygenase activity"/>
    <property type="evidence" value="ECO:0007669"/>
    <property type="project" value="TreeGrafter"/>
</dbReference>
<dbReference type="InterPro" id="IPR002401">
    <property type="entry name" value="Cyt_P450_E_grp-I"/>
</dbReference>
<dbReference type="InterPro" id="IPR036396">
    <property type="entry name" value="Cyt_P450_sf"/>
</dbReference>
<comment type="cofactor">
    <cofactor evidence="1 12 14">
        <name>heme</name>
        <dbReference type="ChEBI" id="CHEBI:30413"/>
    </cofactor>
</comment>
<evidence type="ECO:0000256" key="1">
    <source>
        <dbReference type="ARBA" id="ARBA00001971"/>
    </source>
</evidence>
<keyword evidence="7 13" id="KW-0560">Oxidoreductase</keyword>
<evidence type="ECO:0000256" key="11">
    <source>
        <dbReference type="ARBA" id="ARBA00047827"/>
    </source>
</evidence>
<dbReference type="GO" id="GO:0042446">
    <property type="term" value="P:hormone biosynthetic process"/>
    <property type="evidence" value="ECO:0007669"/>
    <property type="project" value="TreeGrafter"/>
</dbReference>
<dbReference type="InterPro" id="IPR001128">
    <property type="entry name" value="Cyt_P450"/>
</dbReference>
<gene>
    <name evidence="15" type="primary">LOC109874903</name>
</gene>
<dbReference type="SUPFAM" id="SSF48264">
    <property type="entry name" value="Cytochrome P450"/>
    <property type="match status" value="1"/>
</dbReference>
<dbReference type="Gene3D" id="1.10.630.10">
    <property type="entry name" value="Cytochrome P450"/>
    <property type="match status" value="1"/>
</dbReference>
<comment type="similarity">
    <text evidence="2 13">Belongs to the cytochrome P450 family.</text>
</comment>
<keyword evidence="9 13" id="KW-0503">Monooxygenase</keyword>
<evidence type="ECO:0000256" key="5">
    <source>
        <dbReference type="ARBA" id="ARBA00022824"/>
    </source>
</evidence>